<keyword evidence="3" id="KW-0328">Glycosyltransferase</keyword>
<dbReference type="Pfam" id="PF00201">
    <property type="entry name" value="UDPGT"/>
    <property type="match status" value="1"/>
</dbReference>
<dbReference type="PANTHER" id="PTHR11926">
    <property type="entry name" value="GLUCOSYL/GLUCURONOSYL TRANSFERASES"/>
    <property type="match status" value="1"/>
</dbReference>
<protein>
    <recommendedName>
        <fullName evidence="4">Glycosyltransferase</fullName>
        <ecNumber evidence="4">2.4.1.-</ecNumber>
    </recommendedName>
</protein>
<comment type="similarity">
    <text evidence="1 3">Belongs to the UDP-glycosyltransferase family.</text>
</comment>
<evidence type="ECO:0000256" key="1">
    <source>
        <dbReference type="ARBA" id="ARBA00009995"/>
    </source>
</evidence>
<dbReference type="Gramene" id="Solyc12g098580.1.1">
    <property type="protein sequence ID" value="Solyc12g098580.1.1.1"/>
    <property type="gene ID" value="Solyc12g098580.1"/>
</dbReference>
<dbReference type="InterPro" id="IPR035595">
    <property type="entry name" value="UDP_glycos_trans_CS"/>
</dbReference>
<name>A0A3Q7JEB2_SOLLC</name>
<dbReference type="CDD" id="cd03784">
    <property type="entry name" value="GT1_Gtf-like"/>
    <property type="match status" value="1"/>
</dbReference>
<keyword evidence="2 3" id="KW-0808">Transferase</keyword>
<dbReference type="OMA" id="PFQGHIA"/>
<evidence type="ECO:0000313" key="6">
    <source>
        <dbReference type="Proteomes" id="UP000004994"/>
    </source>
</evidence>
<evidence type="ECO:0000313" key="5">
    <source>
        <dbReference type="EnsemblPlants" id="Solyc12g098580.1.1.1"/>
    </source>
</evidence>
<proteinExistence type="inferred from homology"/>
<sequence length="465" mass="52430">MNKQHFLVISLPAQGHINPTLQLAKNLARAGARATFITTVYGLSRMNNLPTQDGLFYSSFSDGCDDDSWMNSNSTVDYFMNDLKINGSKNLRDLVRKYSDEGHPVTFLVYTILLPWVAVVAREIHVPSAFLVIQCGTAFAIYYHLLNSTNGVYSNSSSDFTVMPSFPIEIPELPLFSCNDIPTIVLPNNHLSSIMIPILREHIQNLENDPNSYVLINTFNALEEKSMRVIDKFRLFSIGPLVPSAFSDGNDPKDKSFGCELFDKPEKNYHQWLDSRHEGSVVYVSFGSLAVLKKEQEREILRGLLESERPFLWTRRKGEDEGKKKNLECDDVITDEKLGLIVPWCSQMEVLCHKSIGCFVTHCGWNSTLESLVSGVPIVGYPQFSDQTTNAKMLEEVWGIGVRVKEVEGLVKKEELKRCLGILMENGEKGEEIKKNVKKWRNLALDALKIGGSSHDNIKKFIEGL</sequence>
<dbReference type="Proteomes" id="UP000004994">
    <property type="component" value="Chromosome 12"/>
</dbReference>
<evidence type="ECO:0000256" key="2">
    <source>
        <dbReference type="ARBA" id="ARBA00022679"/>
    </source>
</evidence>
<dbReference type="AlphaFoldDB" id="A0A3Q7JEB2"/>
<accession>A0A3Q7JEB2</accession>
<reference evidence="5" key="1">
    <citation type="journal article" date="2012" name="Nature">
        <title>The tomato genome sequence provides insights into fleshy fruit evolution.</title>
        <authorList>
            <consortium name="Tomato Genome Consortium"/>
        </authorList>
    </citation>
    <scope>NUCLEOTIDE SEQUENCE [LARGE SCALE GENOMIC DNA]</scope>
    <source>
        <strain evidence="5">cv. Heinz 1706</strain>
    </source>
</reference>
<reference evidence="5" key="2">
    <citation type="submission" date="2019-01" db="UniProtKB">
        <authorList>
            <consortium name="EnsemblPlants"/>
        </authorList>
    </citation>
    <scope>IDENTIFICATION</scope>
    <source>
        <strain evidence="5">cv. Heinz 1706</strain>
    </source>
</reference>
<dbReference type="InterPro" id="IPR002213">
    <property type="entry name" value="UDP_glucos_trans"/>
</dbReference>
<dbReference type="SMR" id="A0A3Q7JEB2"/>
<keyword evidence="6" id="KW-1185">Reference proteome</keyword>
<organism evidence="5">
    <name type="scientific">Solanum lycopersicum</name>
    <name type="common">Tomato</name>
    <name type="synonym">Lycopersicon esculentum</name>
    <dbReference type="NCBI Taxonomy" id="4081"/>
    <lineage>
        <taxon>Eukaryota</taxon>
        <taxon>Viridiplantae</taxon>
        <taxon>Streptophyta</taxon>
        <taxon>Embryophyta</taxon>
        <taxon>Tracheophyta</taxon>
        <taxon>Spermatophyta</taxon>
        <taxon>Magnoliopsida</taxon>
        <taxon>eudicotyledons</taxon>
        <taxon>Gunneridae</taxon>
        <taxon>Pentapetalae</taxon>
        <taxon>asterids</taxon>
        <taxon>lamiids</taxon>
        <taxon>Solanales</taxon>
        <taxon>Solanaceae</taxon>
        <taxon>Solanoideae</taxon>
        <taxon>Solaneae</taxon>
        <taxon>Solanum</taxon>
        <taxon>Solanum subgen. Lycopersicon</taxon>
    </lineage>
</organism>
<dbReference type="SUPFAM" id="SSF53756">
    <property type="entry name" value="UDP-Glycosyltransferase/glycogen phosphorylase"/>
    <property type="match status" value="1"/>
</dbReference>
<dbReference type="Gene3D" id="3.40.50.2000">
    <property type="entry name" value="Glycogen Phosphorylase B"/>
    <property type="match status" value="2"/>
</dbReference>
<dbReference type="GO" id="GO:0080044">
    <property type="term" value="F:quercetin 7-O-glucosyltransferase activity"/>
    <property type="evidence" value="ECO:0000318"/>
    <property type="project" value="GO_Central"/>
</dbReference>
<evidence type="ECO:0000256" key="3">
    <source>
        <dbReference type="RuleBase" id="RU003718"/>
    </source>
</evidence>
<dbReference type="KEGG" id="sly:101262706"/>
<dbReference type="InParanoid" id="A0A3Q7JEB2"/>
<dbReference type="GeneID" id="101262706"/>
<dbReference type="PaxDb" id="4081-Solyc12g098580.1.1"/>
<dbReference type="GO" id="GO:0080043">
    <property type="term" value="F:quercetin 3-O-glucosyltransferase activity"/>
    <property type="evidence" value="ECO:0000318"/>
    <property type="project" value="GO_Central"/>
</dbReference>
<dbReference type="FunFam" id="3.40.50.2000:FF:000019">
    <property type="entry name" value="Glycosyltransferase"/>
    <property type="match status" value="1"/>
</dbReference>
<dbReference type="OrthoDB" id="5835829at2759"/>
<evidence type="ECO:0000256" key="4">
    <source>
        <dbReference type="RuleBase" id="RU362057"/>
    </source>
</evidence>
<dbReference type="PANTHER" id="PTHR11926:SF1525">
    <property type="entry name" value="GLYCOSYLTRANSFERASE"/>
    <property type="match status" value="1"/>
</dbReference>
<dbReference type="EC" id="2.4.1.-" evidence="4"/>
<dbReference type="GO" id="GO:0005737">
    <property type="term" value="C:cytoplasm"/>
    <property type="evidence" value="ECO:0000318"/>
    <property type="project" value="GO_Central"/>
</dbReference>
<dbReference type="EnsemblPlants" id="Solyc12g098580.1.1">
    <property type="protein sequence ID" value="Solyc12g098580.1.1.1"/>
    <property type="gene ID" value="Solyc12g098580.1"/>
</dbReference>
<dbReference type="PROSITE" id="PS00375">
    <property type="entry name" value="UDPGT"/>
    <property type="match status" value="1"/>
</dbReference>